<dbReference type="InterPro" id="IPR002293">
    <property type="entry name" value="AA/rel_permease1"/>
</dbReference>
<comment type="subcellular location">
    <subcellularLocation>
        <location evidence="1">Cell membrane</location>
        <topology evidence="1">Multi-pass membrane protein</topology>
    </subcellularLocation>
</comment>
<evidence type="ECO:0000313" key="8">
    <source>
        <dbReference type="Proteomes" id="UP000266669"/>
    </source>
</evidence>
<feature type="transmembrane region" description="Helical" evidence="6">
    <location>
        <begin position="123"/>
        <end position="142"/>
    </location>
</feature>
<reference evidence="8" key="1">
    <citation type="submission" date="2018-05" db="EMBL/GenBank/DDBJ databases">
        <title>Leptospira yasudae sp. nov. and Leptospira stimsonii sp. nov., two pathogenic species of the genus Leptospira isolated from environmental sources.</title>
        <authorList>
            <person name="Casanovas-Massana A."/>
            <person name="Hamond C."/>
            <person name="Santos L.A."/>
            <person name="Hacker K.P."/>
            <person name="Balassiano I."/>
            <person name="Medeiros M.A."/>
            <person name="Reis M.G."/>
            <person name="Ko A.I."/>
            <person name="Wunder E.A."/>
        </authorList>
    </citation>
    <scope>NUCLEOTIDE SEQUENCE [LARGE SCALE GENOMIC DNA]</scope>
    <source>
        <strain evidence="8">AMB6-RJ</strain>
    </source>
</reference>
<feature type="transmembrane region" description="Helical" evidence="6">
    <location>
        <begin position="351"/>
        <end position="370"/>
    </location>
</feature>
<accession>A0A8B3CTD2</accession>
<keyword evidence="3 6" id="KW-0812">Transmembrane</keyword>
<dbReference type="Proteomes" id="UP000266669">
    <property type="component" value="Unassembled WGS sequence"/>
</dbReference>
<feature type="transmembrane region" description="Helical" evidence="6">
    <location>
        <begin position="272"/>
        <end position="305"/>
    </location>
</feature>
<dbReference type="Pfam" id="PF13520">
    <property type="entry name" value="AA_permease_2"/>
    <property type="match status" value="1"/>
</dbReference>
<sequence length="466" mass="52566">MVEILKTSGGVPQKKISLFGLTCLAIGLTIGGGVFVLSGIVGASVGRYLPWLYGVAAIPMFLAIAPVAALGTIFPASGGNYFYPSRFLSPLVAFLGIWFFIITASLGQMPLFCISTAKFLGDFFPISTKILSFLILTFFYLLNLFGLRFVVWIQTSMVVLLVLGLLAFIGISIPTYVPDLPTESEFPGWKRTLYGISLLTFTYFGSNAVVEFGNETANPGKNLFRAFLLSFPIVTILYIGVAYAVTGYLPKESHLLSENPVTESAKILFPEFVYSGFILFCPALALGTSINGLFLILMSSSEFVIEDGIFPKFLKRRFFLPSSKPILLTLFFLLSVFGLVSGWNLETLASYSTLGWLFLFVPLLIVFLRLEKKIKEEQRIPFPISRKFLRTSAYFGLFFILLFIVFLLNDLREEGRLFLLPFLFLSGLVYYMIRKRYLLRKYPSEKPFYWNQDELIKTNFRRNDHE</sequence>
<dbReference type="Gene3D" id="1.20.1740.10">
    <property type="entry name" value="Amino acid/polyamine transporter I"/>
    <property type="match status" value="1"/>
</dbReference>
<name>A0A8B3CTD2_9LEPT</name>
<gene>
    <name evidence="7" type="ORF">DLM78_11580</name>
</gene>
<feature type="transmembrane region" description="Helical" evidence="6">
    <location>
        <begin position="326"/>
        <end position="345"/>
    </location>
</feature>
<dbReference type="GO" id="GO:0022857">
    <property type="term" value="F:transmembrane transporter activity"/>
    <property type="evidence" value="ECO:0007669"/>
    <property type="project" value="InterPro"/>
</dbReference>
<evidence type="ECO:0000256" key="3">
    <source>
        <dbReference type="ARBA" id="ARBA00022692"/>
    </source>
</evidence>
<evidence type="ECO:0000256" key="2">
    <source>
        <dbReference type="ARBA" id="ARBA00022475"/>
    </source>
</evidence>
<proteinExistence type="predicted"/>
<dbReference type="PIRSF" id="PIRSF006060">
    <property type="entry name" value="AA_transporter"/>
    <property type="match status" value="1"/>
</dbReference>
<feature type="transmembrane region" description="Helical" evidence="6">
    <location>
        <begin position="51"/>
        <end position="75"/>
    </location>
</feature>
<comment type="caution">
    <text evidence="7">The sequence shown here is derived from an EMBL/GenBank/DDBJ whole genome shotgun (WGS) entry which is preliminary data.</text>
</comment>
<feature type="transmembrane region" description="Helical" evidence="6">
    <location>
        <begin position="391"/>
        <end position="409"/>
    </location>
</feature>
<keyword evidence="5 6" id="KW-0472">Membrane</keyword>
<feature type="transmembrane region" description="Helical" evidence="6">
    <location>
        <begin position="193"/>
        <end position="214"/>
    </location>
</feature>
<evidence type="ECO:0008006" key="9">
    <source>
        <dbReference type="Google" id="ProtNLM"/>
    </source>
</evidence>
<feature type="transmembrane region" description="Helical" evidence="6">
    <location>
        <begin position="149"/>
        <end position="173"/>
    </location>
</feature>
<organism evidence="7 8">
    <name type="scientific">Leptospira stimsonii</name>
    <dbReference type="NCBI Taxonomy" id="2202203"/>
    <lineage>
        <taxon>Bacteria</taxon>
        <taxon>Pseudomonadati</taxon>
        <taxon>Spirochaetota</taxon>
        <taxon>Spirochaetia</taxon>
        <taxon>Leptospirales</taxon>
        <taxon>Leptospiraceae</taxon>
        <taxon>Leptospira</taxon>
    </lineage>
</organism>
<feature type="transmembrane region" description="Helical" evidence="6">
    <location>
        <begin position="226"/>
        <end position="249"/>
    </location>
</feature>
<feature type="transmembrane region" description="Helical" evidence="6">
    <location>
        <begin position="21"/>
        <end position="45"/>
    </location>
</feature>
<dbReference type="AlphaFoldDB" id="A0A8B3CTD2"/>
<keyword evidence="4 6" id="KW-1133">Transmembrane helix</keyword>
<evidence type="ECO:0000256" key="4">
    <source>
        <dbReference type="ARBA" id="ARBA00022989"/>
    </source>
</evidence>
<dbReference type="InterPro" id="IPR050367">
    <property type="entry name" value="APC_superfamily"/>
</dbReference>
<keyword evidence="2" id="KW-1003">Cell membrane</keyword>
<protein>
    <recommendedName>
        <fullName evidence="9">Amino acid permease</fullName>
    </recommendedName>
</protein>
<feature type="transmembrane region" description="Helical" evidence="6">
    <location>
        <begin position="415"/>
        <end position="433"/>
    </location>
</feature>
<feature type="transmembrane region" description="Helical" evidence="6">
    <location>
        <begin position="87"/>
        <end position="111"/>
    </location>
</feature>
<evidence type="ECO:0000313" key="7">
    <source>
        <dbReference type="EMBL" id="RHX86453.1"/>
    </source>
</evidence>
<dbReference type="EMBL" id="QHCS01000002">
    <property type="protein sequence ID" value="RHX86453.1"/>
    <property type="molecule type" value="Genomic_DNA"/>
</dbReference>
<evidence type="ECO:0000256" key="1">
    <source>
        <dbReference type="ARBA" id="ARBA00004651"/>
    </source>
</evidence>
<evidence type="ECO:0000256" key="6">
    <source>
        <dbReference type="SAM" id="Phobius"/>
    </source>
</evidence>
<evidence type="ECO:0000256" key="5">
    <source>
        <dbReference type="ARBA" id="ARBA00023136"/>
    </source>
</evidence>
<dbReference type="PANTHER" id="PTHR42770:SF7">
    <property type="entry name" value="MEMBRANE PROTEIN"/>
    <property type="match status" value="1"/>
</dbReference>
<dbReference type="RefSeq" id="WP_118982038.1">
    <property type="nucleotide sequence ID" value="NZ_QHCS01000002.1"/>
</dbReference>
<dbReference type="PANTHER" id="PTHR42770">
    <property type="entry name" value="AMINO ACID TRANSPORTER-RELATED"/>
    <property type="match status" value="1"/>
</dbReference>
<dbReference type="GO" id="GO:0005886">
    <property type="term" value="C:plasma membrane"/>
    <property type="evidence" value="ECO:0007669"/>
    <property type="project" value="UniProtKB-SubCell"/>
</dbReference>